<keyword evidence="3" id="KW-0010">Activator</keyword>
<evidence type="ECO:0000313" key="6">
    <source>
        <dbReference type="EMBL" id="RCJ08959.1"/>
    </source>
</evidence>
<evidence type="ECO:0000256" key="1">
    <source>
        <dbReference type="ARBA" id="ARBA00023015"/>
    </source>
</evidence>
<dbReference type="PRINTS" id="PR00032">
    <property type="entry name" value="HTHARAC"/>
</dbReference>
<evidence type="ECO:0000256" key="4">
    <source>
        <dbReference type="ARBA" id="ARBA00023163"/>
    </source>
</evidence>
<keyword evidence="1" id="KW-0805">Transcription regulation</keyword>
<dbReference type="InterPro" id="IPR037923">
    <property type="entry name" value="HTH-like"/>
</dbReference>
<comment type="caution">
    <text evidence="6">The sequence shown here is derived from an EMBL/GenBank/DDBJ whole genome shotgun (WGS) entry which is preliminary data.</text>
</comment>
<dbReference type="InterPro" id="IPR018060">
    <property type="entry name" value="HTH_AraC"/>
</dbReference>
<sequence>MAKDRQIRIVHGSFGRATLHRISGPLVAHAHAEFHLIFKIGGTDATFKIDGQPATLTDGCALLINPWSTHAKSAKEGSPSLLLALLLEPEWLGRTLGVDNPAGGLRFSKTLVRMDADTVASLTALGTCLARDLADDSAIGSADCEAAVANLARRVSACHLQRRSMTEVLANTRPLDYRIKRATEYIRSHAGENPNVETVASAVGMSRSRLFHQFKACMGISPQQYLDWIRIGIATRLLAERHASIGDVAHQLGFSAQGHFTRFFVQHLGLSPSEFRRTGMPGGAHGD</sequence>
<dbReference type="PANTHER" id="PTHR46796">
    <property type="entry name" value="HTH-TYPE TRANSCRIPTIONAL ACTIVATOR RHAS-RELATED"/>
    <property type="match status" value="1"/>
</dbReference>
<dbReference type="SUPFAM" id="SSF51215">
    <property type="entry name" value="Regulatory protein AraC"/>
    <property type="match status" value="1"/>
</dbReference>
<dbReference type="PROSITE" id="PS00041">
    <property type="entry name" value="HTH_ARAC_FAMILY_1"/>
    <property type="match status" value="1"/>
</dbReference>
<organism evidence="6 7">
    <name type="scientific">Cupriavidus necator</name>
    <name type="common">Alcaligenes eutrophus</name>
    <name type="synonym">Ralstonia eutropha</name>
    <dbReference type="NCBI Taxonomy" id="106590"/>
    <lineage>
        <taxon>Bacteria</taxon>
        <taxon>Pseudomonadati</taxon>
        <taxon>Pseudomonadota</taxon>
        <taxon>Betaproteobacteria</taxon>
        <taxon>Burkholderiales</taxon>
        <taxon>Burkholderiaceae</taxon>
        <taxon>Cupriavidus</taxon>
    </lineage>
</organism>
<dbReference type="SMART" id="SM00342">
    <property type="entry name" value="HTH_ARAC"/>
    <property type="match status" value="1"/>
</dbReference>
<dbReference type="EMBL" id="QDHA01000019">
    <property type="protein sequence ID" value="RCJ08959.1"/>
    <property type="molecule type" value="Genomic_DNA"/>
</dbReference>
<dbReference type="SUPFAM" id="SSF46689">
    <property type="entry name" value="Homeodomain-like"/>
    <property type="match status" value="2"/>
</dbReference>
<dbReference type="PROSITE" id="PS01124">
    <property type="entry name" value="HTH_ARAC_FAMILY_2"/>
    <property type="match status" value="1"/>
</dbReference>
<dbReference type="GO" id="GO:0043565">
    <property type="term" value="F:sequence-specific DNA binding"/>
    <property type="evidence" value="ECO:0007669"/>
    <property type="project" value="InterPro"/>
</dbReference>
<gene>
    <name evidence="6" type="ORF">DDK22_08125</name>
</gene>
<evidence type="ECO:0000259" key="5">
    <source>
        <dbReference type="PROSITE" id="PS01124"/>
    </source>
</evidence>
<dbReference type="GO" id="GO:0003700">
    <property type="term" value="F:DNA-binding transcription factor activity"/>
    <property type="evidence" value="ECO:0007669"/>
    <property type="project" value="InterPro"/>
</dbReference>
<dbReference type="Pfam" id="PF12833">
    <property type="entry name" value="HTH_18"/>
    <property type="match status" value="1"/>
</dbReference>
<dbReference type="Gene3D" id="1.10.10.60">
    <property type="entry name" value="Homeodomain-like"/>
    <property type="match status" value="1"/>
</dbReference>
<evidence type="ECO:0000313" key="7">
    <source>
        <dbReference type="Proteomes" id="UP000253501"/>
    </source>
</evidence>
<keyword evidence="2" id="KW-0238">DNA-binding</keyword>
<evidence type="ECO:0000256" key="3">
    <source>
        <dbReference type="ARBA" id="ARBA00023159"/>
    </source>
</evidence>
<dbReference type="InterPro" id="IPR050204">
    <property type="entry name" value="AraC_XylS_family_regulators"/>
</dbReference>
<dbReference type="AlphaFoldDB" id="A0A367PM21"/>
<name>A0A367PM21_CUPNE</name>
<feature type="domain" description="HTH araC/xylS-type" evidence="5">
    <location>
        <begin position="180"/>
        <end position="278"/>
    </location>
</feature>
<dbReference type="InterPro" id="IPR020449">
    <property type="entry name" value="Tscrpt_reg_AraC-type_HTH"/>
</dbReference>
<proteinExistence type="predicted"/>
<dbReference type="RefSeq" id="WP_114131515.1">
    <property type="nucleotide sequence ID" value="NZ_CP068435.1"/>
</dbReference>
<accession>A0A367PM21</accession>
<keyword evidence="4" id="KW-0804">Transcription</keyword>
<dbReference type="InterPro" id="IPR009057">
    <property type="entry name" value="Homeodomain-like_sf"/>
</dbReference>
<reference evidence="6 7" key="1">
    <citation type="submission" date="2018-04" db="EMBL/GenBank/DDBJ databases">
        <title>Cupriavidus necator CR12 genome sequencing and assembly.</title>
        <authorList>
            <person name="Ben Fekih I."/>
            <person name="Mazhar H.S."/>
            <person name="Bello S.K."/>
            <person name="Rensing C."/>
        </authorList>
    </citation>
    <scope>NUCLEOTIDE SEQUENCE [LARGE SCALE GENOMIC DNA]</scope>
    <source>
        <strain evidence="6 7">CR12</strain>
    </source>
</reference>
<dbReference type="Proteomes" id="UP000253501">
    <property type="component" value="Unassembled WGS sequence"/>
</dbReference>
<dbReference type="PANTHER" id="PTHR46796:SF2">
    <property type="entry name" value="TRANSCRIPTIONAL REGULATORY PROTEIN"/>
    <property type="match status" value="1"/>
</dbReference>
<evidence type="ECO:0000256" key="2">
    <source>
        <dbReference type="ARBA" id="ARBA00023125"/>
    </source>
</evidence>
<dbReference type="InterPro" id="IPR018062">
    <property type="entry name" value="HTH_AraC-typ_CS"/>
</dbReference>
<protein>
    <submittedName>
        <fullName evidence="6">AraC family transcriptional regulator</fullName>
    </submittedName>
</protein>